<dbReference type="EMBL" id="JAWJWE010000001">
    <property type="protein sequence ID" value="KAK6645221.1"/>
    <property type="molecule type" value="Genomic_DNA"/>
</dbReference>
<feature type="compositionally biased region" description="Polar residues" evidence="2">
    <location>
        <begin position="119"/>
        <end position="157"/>
    </location>
</feature>
<feature type="coiled-coil region" evidence="1">
    <location>
        <begin position="314"/>
        <end position="376"/>
    </location>
</feature>
<feature type="region of interest" description="Disordered" evidence="2">
    <location>
        <begin position="113"/>
        <end position="192"/>
    </location>
</feature>
<evidence type="ECO:0000313" key="4">
    <source>
        <dbReference type="Proteomes" id="UP001372834"/>
    </source>
</evidence>
<feature type="region of interest" description="Disordered" evidence="2">
    <location>
        <begin position="395"/>
        <end position="421"/>
    </location>
</feature>
<dbReference type="Proteomes" id="UP001372834">
    <property type="component" value="Unassembled WGS sequence"/>
</dbReference>
<dbReference type="AlphaFoldDB" id="A0AAN8XS86"/>
<accession>A0AAN8XS86</accession>
<evidence type="ECO:0000256" key="2">
    <source>
        <dbReference type="SAM" id="MobiDB-lite"/>
    </source>
</evidence>
<proteinExistence type="predicted"/>
<sequence>MDCIQLQLQPPQLRTQPFHYLINEQAKSLLALQELQNEVGALLEFRDLVMETFPNLRQKMSGSSSQTFSNTQNYCSNLPLPLSGSLNSRYWEPGIRVKRKIVNKSENDNSFVRVRAGSKIQSNQPKSSEAISGVQDSGFSTETNSSNKDHVSSTATSVPLPVQTDDPFLSRKEGGSHKESPRAEYDRSDEEFSEDGLVMKVNEAEEELWNLLDVIHTKGTKLQEEVETLQLRLMVEEIENHVNSKELELRKVRRKFHRRCRSLENVSEGTSSLDLYLANVEALQPSNFKFNELSFEEDVFRKKQMTRSIEMEDIDQIRQERNLLLDKLTEMESEKVASRKKTSELQHEISVLISTKEELQEQLFQAVKQKTELNSRINELHMKFVTGDKKWRVGTGSTTDRSTTKDLTDSESSSQTEKLSLIRSKSTDDTQKILNGDRCWVKRESLDFENVVNKLNLTKNLGTLDGILTNPMETRKCIKLTENSRKKVTAILKEKNYLELQRHLLVSIVQNQVRTHFIFLQLLGWLNSTIRTHIYTCKRNSSIFKTSSKLISLVTKRECKRLIRYKTELITKT</sequence>
<comment type="caution">
    <text evidence="3">The sequence shown here is derived from an EMBL/GenBank/DDBJ whole genome shotgun (WGS) entry which is preliminary data.</text>
</comment>
<name>A0AAN8XS86_POLSC</name>
<protein>
    <submittedName>
        <fullName evidence="3">Uncharacterized protein</fullName>
    </submittedName>
</protein>
<feature type="compositionally biased region" description="Basic and acidic residues" evidence="2">
    <location>
        <begin position="168"/>
        <end position="186"/>
    </location>
</feature>
<gene>
    <name evidence="3" type="ORF">RUM43_001497</name>
</gene>
<reference evidence="3 4" key="1">
    <citation type="submission" date="2023-10" db="EMBL/GenBank/DDBJ databases">
        <title>Genomes of two closely related lineages of the louse Polyplax serrata with different host specificities.</title>
        <authorList>
            <person name="Martinu J."/>
            <person name="Tarabai H."/>
            <person name="Stefka J."/>
            <person name="Hypsa V."/>
        </authorList>
    </citation>
    <scope>NUCLEOTIDE SEQUENCE [LARGE SCALE GENOMIC DNA]</scope>
    <source>
        <strain evidence="3">HR10_N</strain>
    </source>
</reference>
<keyword evidence="1" id="KW-0175">Coiled coil</keyword>
<organism evidence="3 4">
    <name type="scientific">Polyplax serrata</name>
    <name type="common">Common mouse louse</name>
    <dbReference type="NCBI Taxonomy" id="468196"/>
    <lineage>
        <taxon>Eukaryota</taxon>
        <taxon>Metazoa</taxon>
        <taxon>Ecdysozoa</taxon>
        <taxon>Arthropoda</taxon>
        <taxon>Hexapoda</taxon>
        <taxon>Insecta</taxon>
        <taxon>Pterygota</taxon>
        <taxon>Neoptera</taxon>
        <taxon>Paraneoptera</taxon>
        <taxon>Psocodea</taxon>
        <taxon>Troctomorpha</taxon>
        <taxon>Phthiraptera</taxon>
        <taxon>Anoplura</taxon>
        <taxon>Polyplacidae</taxon>
        <taxon>Polyplax</taxon>
    </lineage>
</organism>
<evidence type="ECO:0000313" key="3">
    <source>
        <dbReference type="EMBL" id="KAK6645221.1"/>
    </source>
</evidence>
<evidence type="ECO:0000256" key="1">
    <source>
        <dbReference type="SAM" id="Coils"/>
    </source>
</evidence>